<protein>
    <recommendedName>
        <fullName evidence="3">Monooxygenase</fullName>
    </recommendedName>
</protein>
<sequence>MAERLIPDYGPIGKRPTASNTFLQSFNRANVALRTDRIDRVTASGIRTVDGVERDYDMIVLATGYEMFSDPESYHVGAVVGRDGFDLAEFFASKGLQAYESVAIPRLPNRWLISGPYSWTGSGWHTLVEVSATHAIRAITKGRERGATVVEVRESAHADYHDQVRSRGKLIKHYFTVQNAGLRTYYVNSQGDMAYLRPSTLCEARWRSRHFPIDDYRFETLSSRSGSKSHNEIRDRVVQ</sequence>
<dbReference type="RefSeq" id="WP_188830402.1">
    <property type="nucleotide sequence ID" value="NZ_BMMW01000004.1"/>
</dbReference>
<dbReference type="EMBL" id="BMMW01000004">
    <property type="protein sequence ID" value="GGK62275.1"/>
    <property type="molecule type" value="Genomic_DNA"/>
</dbReference>
<comment type="caution">
    <text evidence="1">The sequence shown here is derived from an EMBL/GenBank/DDBJ whole genome shotgun (WGS) entry which is preliminary data.</text>
</comment>
<organism evidence="1 2">
    <name type="scientific">Nocardia camponoti</name>
    <dbReference type="NCBI Taxonomy" id="1616106"/>
    <lineage>
        <taxon>Bacteria</taxon>
        <taxon>Bacillati</taxon>
        <taxon>Actinomycetota</taxon>
        <taxon>Actinomycetes</taxon>
        <taxon>Mycobacteriales</taxon>
        <taxon>Nocardiaceae</taxon>
        <taxon>Nocardia</taxon>
    </lineage>
</organism>
<proteinExistence type="predicted"/>
<reference evidence="1" key="1">
    <citation type="journal article" date="2014" name="Int. J. Syst. Evol. Microbiol.">
        <title>Complete genome sequence of Corynebacterium casei LMG S-19264T (=DSM 44701T), isolated from a smear-ripened cheese.</title>
        <authorList>
            <consortium name="US DOE Joint Genome Institute (JGI-PGF)"/>
            <person name="Walter F."/>
            <person name="Albersmeier A."/>
            <person name="Kalinowski J."/>
            <person name="Ruckert C."/>
        </authorList>
    </citation>
    <scope>NUCLEOTIDE SEQUENCE</scope>
    <source>
        <strain evidence="1">CGMCC 4.7278</strain>
    </source>
</reference>
<accession>A0A917VCW8</accession>
<reference evidence="1" key="2">
    <citation type="submission" date="2020-09" db="EMBL/GenBank/DDBJ databases">
        <authorList>
            <person name="Sun Q."/>
            <person name="Zhou Y."/>
        </authorList>
    </citation>
    <scope>NUCLEOTIDE SEQUENCE</scope>
    <source>
        <strain evidence="1">CGMCC 4.7278</strain>
    </source>
</reference>
<evidence type="ECO:0000313" key="1">
    <source>
        <dbReference type="EMBL" id="GGK62275.1"/>
    </source>
</evidence>
<dbReference type="PANTHER" id="PTHR42877:SF4">
    <property type="entry name" value="FAD_NAD(P)-BINDING DOMAIN-CONTAINING PROTEIN-RELATED"/>
    <property type="match status" value="1"/>
</dbReference>
<evidence type="ECO:0000313" key="2">
    <source>
        <dbReference type="Proteomes" id="UP000612956"/>
    </source>
</evidence>
<dbReference type="InterPro" id="IPR051209">
    <property type="entry name" value="FAD-bind_Monooxygenase_sf"/>
</dbReference>
<dbReference type="Proteomes" id="UP000612956">
    <property type="component" value="Unassembled WGS sequence"/>
</dbReference>
<name>A0A917VCW8_9NOCA</name>
<evidence type="ECO:0008006" key="3">
    <source>
        <dbReference type="Google" id="ProtNLM"/>
    </source>
</evidence>
<dbReference type="SUPFAM" id="SSF51905">
    <property type="entry name" value="FAD/NAD(P)-binding domain"/>
    <property type="match status" value="1"/>
</dbReference>
<keyword evidence="2" id="KW-1185">Reference proteome</keyword>
<dbReference type="InterPro" id="IPR036188">
    <property type="entry name" value="FAD/NAD-bd_sf"/>
</dbReference>
<dbReference type="AlphaFoldDB" id="A0A917VCW8"/>
<gene>
    <name evidence="1" type="ORF">GCM10011591_38120</name>
</gene>
<dbReference type="Gene3D" id="3.50.50.60">
    <property type="entry name" value="FAD/NAD(P)-binding domain"/>
    <property type="match status" value="1"/>
</dbReference>
<dbReference type="PANTHER" id="PTHR42877">
    <property type="entry name" value="L-ORNITHINE N(5)-MONOOXYGENASE-RELATED"/>
    <property type="match status" value="1"/>
</dbReference>